<feature type="chain" id="PRO_5020575717" evidence="2">
    <location>
        <begin position="28"/>
        <end position="96"/>
    </location>
</feature>
<sequence>MPCLNIQFLHVMILRWLRQFLPGTCRSEDITDLERHLDNGLDNATPLPFGQDDARHPIPAPGQVQCADPQSEPTNERSYSLFPRKFFYHRFSDEAK</sequence>
<dbReference type="VEuPathDB" id="FungiDB:EYZ11_008368"/>
<reference evidence="3 4" key="1">
    <citation type="submission" date="2019-03" db="EMBL/GenBank/DDBJ databases">
        <title>The genome sequence of a newly discovered highly antifungal drug resistant Aspergillus species, Aspergillus tanneri NIH 1004.</title>
        <authorList>
            <person name="Mounaud S."/>
            <person name="Singh I."/>
            <person name="Joardar V."/>
            <person name="Pakala S."/>
            <person name="Pakala S."/>
            <person name="Venepally P."/>
            <person name="Hoover J."/>
            <person name="Nierman W."/>
            <person name="Chung J."/>
            <person name="Losada L."/>
        </authorList>
    </citation>
    <scope>NUCLEOTIDE SEQUENCE [LARGE SCALE GENOMIC DNA]</scope>
    <source>
        <strain evidence="3 4">NIH1004</strain>
    </source>
</reference>
<accession>A0A4S3JAK5</accession>
<organism evidence="3 4">
    <name type="scientific">Aspergillus tanneri</name>
    <dbReference type="NCBI Taxonomy" id="1220188"/>
    <lineage>
        <taxon>Eukaryota</taxon>
        <taxon>Fungi</taxon>
        <taxon>Dikarya</taxon>
        <taxon>Ascomycota</taxon>
        <taxon>Pezizomycotina</taxon>
        <taxon>Eurotiomycetes</taxon>
        <taxon>Eurotiomycetidae</taxon>
        <taxon>Eurotiales</taxon>
        <taxon>Aspergillaceae</taxon>
        <taxon>Aspergillus</taxon>
        <taxon>Aspergillus subgen. Circumdati</taxon>
    </lineage>
</organism>
<evidence type="ECO:0000313" key="3">
    <source>
        <dbReference type="EMBL" id="THC92153.1"/>
    </source>
</evidence>
<evidence type="ECO:0000256" key="2">
    <source>
        <dbReference type="SAM" id="SignalP"/>
    </source>
</evidence>
<dbReference type="Proteomes" id="UP000308092">
    <property type="component" value="Unassembled WGS sequence"/>
</dbReference>
<keyword evidence="4" id="KW-1185">Reference proteome</keyword>
<proteinExistence type="predicted"/>
<evidence type="ECO:0000313" key="4">
    <source>
        <dbReference type="Proteomes" id="UP000308092"/>
    </source>
</evidence>
<dbReference type="EMBL" id="SOSA01000355">
    <property type="protein sequence ID" value="THC92153.1"/>
    <property type="molecule type" value="Genomic_DNA"/>
</dbReference>
<feature type="signal peptide" evidence="2">
    <location>
        <begin position="1"/>
        <end position="27"/>
    </location>
</feature>
<name>A0A4S3JAK5_9EURO</name>
<gene>
    <name evidence="3" type="ORF">EYZ11_008368</name>
</gene>
<comment type="caution">
    <text evidence="3">The sequence shown here is derived from an EMBL/GenBank/DDBJ whole genome shotgun (WGS) entry which is preliminary data.</text>
</comment>
<keyword evidence="2" id="KW-0732">Signal</keyword>
<feature type="region of interest" description="Disordered" evidence="1">
    <location>
        <begin position="41"/>
        <end position="78"/>
    </location>
</feature>
<evidence type="ECO:0000256" key="1">
    <source>
        <dbReference type="SAM" id="MobiDB-lite"/>
    </source>
</evidence>
<dbReference type="AlphaFoldDB" id="A0A4S3JAK5"/>
<protein>
    <submittedName>
        <fullName evidence="3">Uncharacterized protein</fullName>
    </submittedName>
</protein>